<dbReference type="PATRIC" id="fig|84531.7.peg.2954"/>
<gene>
    <name evidence="13" type="primary">bprV</name>
    <name evidence="13" type="ORF">LA76x_2636</name>
</gene>
<dbReference type="SUPFAM" id="SSF49785">
    <property type="entry name" value="Galactose-binding domain-like"/>
    <property type="match status" value="1"/>
</dbReference>
<dbReference type="PROSITE" id="PS00136">
    <property type="entry name" value="SUBTILASE_ASP"/>
    <property type="match status" value="1"/>
</dbReference>
<protein>
    <submittedName>
        <fullName evidence="13">Extracellular basic protease</fullName>
        <ecNumber evidence="13">3.4.21.-</ecNumber>
    </submittedName>
</protein>
<sequence>MAAPAFAGKVNIAGLTAPEGYDGFIVKYREGSAERRDALNVKGSLNRVAKAGIAGKARALGHVRRLAVGSDLVSAGKLDRVEAETIMRELAADPNVEYVEVNRRMMPTLTPNDTRYNEQWHYFGANGLRANTAWDRSTGAGTVVAVLDTGITPHTELNANVLPGYDFISNAASARDNDGRDNNPNDQGDWYLAGECGQVRASNSSWHGSHVAGTVAAVTNNAAGVAGVAYGSRIVPVRVLGKCGGTTADIADAIVWASGGAVAGVPANANPAEVINMSLGGDGACSATYQNAINAAVNRGTTVVIAAGNDNDDVANHTPGNCNNVISVAASDDNGDRAFYSNYGARIDVAAPGGETCSPNLRFLALGEEPYCDVNHAARGILSTVNTGAQAQVAQGYKFSQGTSMATPHVAGVVALMQSAVAAPLTPAQVEQALKDSARAFAAGACPGGCGSGMVDANAAVAEAIRVAGGGGGVDNAVKAYSNTTDVAINDLYYSYSSIAVAGRTGNAPSNASVSVDIVHSYRGDLSVALIAPDGSVYTLKNYNGQDGAANVKTSYTVDLSGEALNGTWKLRVGDHYEGDTGYINSWSVTF</sequence>
<dbReference type="InterPro" id="IPR015500">
    <property type="entry name" value="Peptidase_S8_subtilisin-rel"/>
</dbReference>
<dbReference type="PRINTS" id="PR00723">
    <property type="entry name" value="SUBTILISIN"/>
</dbReference>
<dbReference type="Proteomes" id="UP000060787">
    <property type="component" value="Chromosome"/>
</dbReference>
<evidence type="ECO:0000256" key="8">
    <source>
        <dbReference type="ARBA" id="ARBA00023145"/>
    </source>
</evidence>
<keyword evidence="6 10" id="KW-0378">Hydrolase</keyword>
<dbReference type="Gene3D" id="2.60.120.260">
    <property type="entry name" value="Galactose-binding domain-like"/>
    <property type="match status" value="1"/>
</dbReference>
<keyword evidence="4 10" id="KW-0645">Protease</keyword>
<evidence type="ECO:0000256" key="3">
    <source>
        <dbReference type="ARBA" id="ARBA00022525"/>
    </source>
</evidence>
<dbReference type="GO" id="GO:0006508">
    <property type="term" value="P:proteolysis"/>
    <property type="evidence" value="ECO:0007669"/>
    <property type="project" value="UniProtKB-KW"/>
</dbReference>
<feature type="active site" description="Charge relay system" evidence="9 10">
    <location>
        <position position="207"/>
    </location>
</feature>
<evidence type="ECO:0000256" key="2">
    <source>
        <dbReference type="ARBA" id="ARBA00011073"/>
    </source>
</evidence>
<dbReference type="Pfam" id="PF01483">
    <property type="entry name" value="P_proprotein"/>
    <property type="match status" value="1"/>
</dbReference>
<dbReference type="FunFam" id="3.40.50.200:FF:000022">
    <property type="entry name" value="Extracellular protease"/>
    <property type="match status" value="1"/>
</dbReference>
<comment type="similarity">
    <text evidence="2 10 11">Belongs to the peptidase S8 family.</text>
</comment>
<dbReference type="STRING" id="84531.LA76x_2636"/>
<dbReference type="InterPro" id="IPR023828">
    <property type="entry name" value="Peptidase_S8_Ser-AS"/>
</dbReference>
<dbReference type="GO" id="GO:0004252">
    <property type="term" value="F:serine-type endopeptidase activity"/>
    <property type="evidence" value="ECO:0007669"/>
    <property type="project" value="UniProtKB-UniRule"/>
</dbReference>
<dbReference type="PROSITE" id="PS51892">
    <property type="entry name" value="SUBTILASE"/>
    <property type="match status" value="1"/>
</dbReference>
<dbReference type="GO" id="GO:0005576">
    <property type="term" value="C:extracellular region"/>
    <property type="evidence" value="ECO:0007669"/>
    <property type="project" value="UniProtKB-SubCell"/>
</dbReference>
<feature type="domain" description="P/Homo B" evidence="12">
    <location>
        <begin position="473"/>
        <end position="591"/>
    </location>
</feature>
<evidence type="ECO:0000313" key="13">
    <source>
        <dbReference type="EMBL" id="ALN80766.1"/>
    </source>
</evidence>
<evidence type="ECO:0000256" key="10">
    <source>
        <dbReference type="PROSITE-ProRule" id="PRU01240"/>
    </source>
</evidence>
<feature type="active site" description="Charge relay system" evidence="9 10">
    <location>
        <position position="404"/>
    </location>
</feature>
<dbReference type="AlphaFoldDB" id="A0A0S2FB56"/>
<dbReference type="PANTHER" id="PTHR43806">
    <property type="entry name" value="PEPTIDASE S8"/>
    <property type="match status" value="1"/>
</dbReference>
<evidence type="ECO:0000313" key="14">
    <source>
        <dbReference type="Proteomes" id="UP000060787"/>
    </source>
</evidence>
<keyword evidence="7 10" id="KW-0720">Serine protease</keyword>
<dbReference type="CDD" id="cd07496">
    <property type="entry name" value="Peptidases_S8_13"/>
    <property type="match status" value="1"/>
</dbReference>
<dbReference type="PROSITE" id="PS51829">
    <property type="entry name" value="P_HOMO_B"/>
    <property type="match status" value="1"/>
</dbReference>
<dbReference type="InterPro" id="IPR036852">
    <property type="entry name" value="Peptidase_S8/S53_dom_sf"/>
</dbReference>
<keyword evidence="3" id="KW-0964">Secreted</keyword>
<dbReference type="PANTHER" id="PTHR43806:SF11">
    <property type="entry name" value="CEREVISIN-RELATED"/>
    <property type="match status" value="1"/>
</dbReference>
<dbReference type="InterPro" id="IPR034176">
    <property type="entry name" value="Peptidases_S8_13"/>
</dbReference>
<evidence type="ECO:0000256" key="7">
    <source>
        <dbReference type="ARBA" id="ARBA00022825"/>
    </source>
</evidence>
<dbReference type="Gene3D" id="3.40.50.200">
    <property type="entry name" value="Peptidase S8/S53 domain"/>
    <property type="match status" value="1"/>
</dbReference>
<accession>A0A0S2FB56</accession>
<dbReference type="PROSITE" id="PS00137">
    <property type="entry name" value="SUBTILASE_HIS"/>
    <property type="match status" value="1"/>
</dbReference>
<organism evidence="13 14">
    <name type="scientific">Lysobacter antibioticus</name>
    <dbReference type="NCBI Taxonomy" id="84531"/>
    <lineage>
        <taxon>Bacteria</taxon>
        <taxon>Pseudomonadati</taxon>
        <taxon>Pseudomonadota</taxon>
        <taxon>Gammaproteobacteria</taxon>
        <taxon>Lysobacterales</taxon>
        <taxon>Lysobacteraceae</taxon>
        <taxon>Lysobacter</taxon>
    </lineage>
</organism>
<keyword evidence="8" id="KW-0865">Zymogen</keyword>
<dbReference type="EMBL" id="CP011129">
    <property type="protein sequence ID" value="ALN80766.1"/>
    <property type="molecule type" value="Genomic_DNA"/>
</dbReference>
<dbReference type="InterPro" id="IPR008979">
    <property type="entry name" value="Galactose-bd-like_sf"/>
</dbReference>
<evidence type="ECO:0000256" key="6">
    <source>
        <dbReference type="ARBA" id="ARBA00022801"/>
    </source>
</evidence>
<dbReference type="InterPro" id="IPR022398">
    <property type="entry name" value="Peptidase_S8_His-AS"/>
</dbReference>
<feature type="active site" description="Charge relay system" evidence="9 10">
    <location>
        <position position="148"/>
    </location>
</feature>
<keyword evidence="5" id="KW-0732">Signal</keyword>
<reference evidence="13 14" key="1">
    <citation type="journal article" date="2015" name="BMC Genomics">
        <title>Comparative genomics and metabolic profiling of the genus Lysobacter.</title>
        <authorList>
            <person name="de Bruijn I."/>
            <person name="Cheng X."/>
            <person name="de Jager V."/>
            <person name="Exposito R.G."/>
            <person name="Watrous J."/>
            <person name="Patel N."/>
            <person name="Postma J."/>
            <person name="Dorrestein P.C."/>
            <person name="Kobayashi D."/>
            <person name="Raaijmakers J.M."/>
        </authorList>
    </citation>
    <scope>NUCLEOTIDE SEQUENCE [LARGE SCALE GENOMIC DNA]</scope>
    <source>
        <strain evidence="13 14">76</strain>
    </source>
</reference>
<dbReference type="InterPro" id="IPR023827">
    <property type="entry name" value="Peptidase_S8_Asp-AS"/>
</dbReference>
<evidence type="ECO:0000256" key="1">
    <source>
        <dbReference type="ARBA" id="ARBA00004613"/>
    </source>
</evidence>
<evidence type="ECO:0000256" key="5">
    <source>
        <dbReference type="ARBA" id="ARBA00022729"/>
    </source>
</evidence>
<dbReference type="KEGG" id="laq:GLA29479_3015"/>
<keyword evidence="14" id="KW-1185">Reference proteome</keyword>
<dbReference type="InterPro" id="IPR002884">
    <property type="entry name" value="P_dom"/>
</dbReference>
<name>A0A0S2FB56_LYSAN</name>
<dbReference type="KEGG" id="lab:LA76x_2636"/>
<dbReference type="InterPro" id="IPR000209">
    <property type="entry name" value="Peptidase_S8/S53_dom"/>
</dbReference>
<proteinExistence type="inferred from homology"/>
<dbReference type="SUPFAM" id="SSF52743">
    <property type="entry name" value="Subtilisin-like"/>
    <property type="match status" value="1"/>
</dbReference>
<evidence type="ECO:0000259" key="12">
    <source>
        <dbReference type="PROSITE" id="PS51829"/>
    </source>
</evidence>
<evidence type="ECO:0000256" key="4">
    <source>
        <dbReference type="ARBA" id="ARBA00022670"/>
    </source>
</evidence>
<dbReference type="PROSITE" id="PS00138">
    <property type="entry name" value="SUBTILASE_SER"/>
    <property type="match status" value="1"/>
</dbReference>
<evidence type="ECO:0000256" key="11">
    <source>
        <dbReference type="RuleBase" id="RU003355"/>
    </source>
</evidence>
<dbReference type="EC" id="3.4.21.-" evidence="13"/>
<comment type="subcellular location">
    <subcellularLocation>
        <location evidence="1">Secreted</location>
    </subcellularLocation>
</comment>
<dbReference type="Pfam" id="PF00082">
    <property type="entry name" value="Peptidase_S8"/>
    <property type="match status" value="1"/>
</dbReference>
<evidence type="ECO:0000256" key="9">
    <source>
        <dbReference type="PIRSR" id="PIRSR615500-1"/>
    </source>
</evidence>
<dbReference type="InterPro" id="IPR050131">
    <property type="entry name" value="Peptidase_S8_subtilisin-like"/>
</dbReference>